<evidence type="ECO:0000313" key="1">
    <source>
        <dbReference type="EMBL" id="CDW40990.1"/>
    </source>
</evidence>
<dbReference type="EMBL" id="HACA01023629">
    <property type="protein sequence ID" value="CDW40990.1"/>
    <property type="molecule type" value="Transcribed_RNA"/>
</dbReference>
<accession>A0A0K2USH0</accession>
<name>A0A0K2USH0_LEPSM</name>
<reference evidence="1" key="1">
    <citation type="submission" date="2014-05" db="EMBL/GenBank/DDBJ databases">
        <authorList>
            <person name="Chronopoulou M."/>
        </authorList>
    </citation>
    <scope>NUCLEOTIDE SEQUENCE</scope>
    <source>
        <tissue evidence="1">Whole organism</tissue>
    </source>
</reference>
<sequence>MCLVVVAPDGKNMDSSFCKYNETIEADAYCKVLRWKILH</sequence>
<protein>
    <submittedName>
        <fullName evidence="1">Uncharacterized protein</fullName>
    </submittedName>
</protein>
<proteinExistence type="predicted"/>
<dbReference type="AlphaFoldDB" id="A0A0K2USH0"/>
<organism evidence="1">
    <name type="scientific">Lepeophtheirus salmonis</name>
    <name type="common">Salmon louse</name>
    <name type="synonym">Caligus salmonis</name>
    <dbReference type="NCBI Taxonomy" id="72036"/>
    <lineage>
        <taxon>Eukaryota</taxon>
        <taxon>Metazoa</taxon>
        <taxon>Ecdysozoa</taxon>
        <taxon>Arthropoda</taxon>
        <taxon>Crustacea</taxon>
        <taxon>Multicrustacea</taxon>
        <taxon>Hexanauplia</taxon>
        <taxon>Copepoda</taxon>
        <taxon>Siphonostomatoida</taxon>
        <taxon>Caligidae</taxon>
        <taxon>Lepeophtheirus</taxon>
    </lineage>
</organism>